<reference evidence="5" key="1">
    <citation type="submission" date="2025-08" db="UniProtKB">
        <authorList>
            <consortium name="Ensembl"/>
        </authorList>
    </citation>
    <scope>IDENTIFICATION</scope>
</reference>
<keyword evidence="1 2" id="KW-0728">SH3 domain</keyword>
<evidence type="ECO:0000256" key="2">
    <source>
        <dbReference type="PROSITE-ProRule" id="PRU00192"/>
    </source>
</evidence>
<proteinExistence type="predicted"/>
<dbReference type="GO" id="GO:0005085">
    <property type="term" value="F:guanyl-nucleotide exchange factor activity"/>
    <property type="evidence" value="ECO:0007669"/>
    <property type="project" value="TreeGrafter"/>
</dbReference>
<dbReference type="GeneTree" id="ENSGT00950000183088"/>
<reference evidence="5" key="2">
    <citation type="submission" date="2025-09" db="UniProtKB">
        <authorList>
            <consortium name="Ensembl"/>
        </authorList>
    </citation>
    <scope>IDENTIFICATION</scope>
</reference>
<feature type="compositionally biased region" description="Basic and acidic residues" evidence="3">
    <location>
        <begin position="1"/>
        <end position="20"/>
    </location>
</feature>
<name>A0A8C4N3T3_EPTBU</name>
<dbReference type="Proteomes" id="UP000694388">
    <property type="component" value="Unplaced"/>
</dbReference>
<organism evidence="5 6">
    <name type="scientific">Eptatretus burgeri</name>
    <name type="common">Inshore hagfish</name>
    <dbReference type="NCBI Taxonomy" id="7764"/>
    <lineage>
        <taxon>Eukaryota</taxon>
        <taxon>Metazoa</taxon>
        <taxon>Chordata</taxon>
        <taxon>Craniata</taxon>
        <taxon>Vertebrata</taxon>
        <taxon>Cyclostomata</taxon>
        <taxon>Myxini</taxon>
        <taxon>Myxiniformes</taxon>
        <taxon>Myxinidae</taxon>
        <taxon>Eptatretinae</taxon>
        <taxon>Eptatretus</taxon>
    </lineage>
</organism>
<protein>
    <recommendedName>
        <fullName evidence="4">SH3 domain-containing protein</fullName>
    </recommendedName>
</protein>
<dbReference type="SUPFAM" id="SSF50044">
    <property type="entry name" value="SH3-domain"/>
    <property type="match status" value="2"/>
</dbReference>
<accession>A0A8C4N3T3</accession>
<dbReference type="GO" id="GO:0005737">
    <property type="term" value="C:cytoplasm"/>
    <property type="evidence" value="ECO:0007669"/>
    <property type="project" value="TreeGrafter"/>
</dbReference>
<evidence type="ECO:0000256" key="1">
    <source>
        <dbReference type="ARBA" id="ARBA00022443"/>
    </source>
</evidence>
<feature type="domain" description="SH3" evidence="4">
    <location>
        <begin position="215"/>
        <end position="278"/>
    </location>
</feature>
<evidence type="ECO:0000313" key="6">
    <source>
        <dbReference type="Proteomes" id="UP000694388"/>
    </source>
</evidence>
<dbReference type="AlphaFoldDB" id="A0A8C4N3T3"/>
<dbReference type="PROSITE" id="PS50002">
    <property type="entry name" value="SH3"/>
    <property type="match status" value="2"/>
</dbReference>
<evidence type="ECO:0000313" key="5">
    <source>
        <dbReference type="Ensembl" id="ENSEBUP00000001960.1"/>
    </source>
</evidence>
<dbReference type="OMA" id="CLARMEY"/>
<feature type="region of interest" description="Disordered" evidence="3">
    <location>
        <begin position="1"/>
        <end position="31"/>
    </location>
</feature>
<sequence length="279" mass="30504">MHRWSSEGRKGSMTDGRLDTTAKSLLPGGGEPGEIRRAALLNRFPPQLTFQVDRPVCAAQAMDLSLAEGDLVGVIKQQDPMGSNNRWFVDNGTSQGFVYSSFLRPYVPRTDRDGDRSLTSSLTDPQTPTPGGSPPVSPLSASPRARQTLRPSASLDRGSCRSPRRCTRQTRPGSGWKRSEVEAGGKWQDPGAAAGGRCSYRKQSQQELDGNSRHKGDKVYYAVQPFEAKGSQEMGLHPWQPVTILQFHDGYGGHDWWLGESEGGRGLVPAACLARMEYT</sequence>
<dbReference type="Ensembl" id="ENSEBUT00000002304.1">
    <property type="protein sequence ID" value="ENSEBUP00000001960.1"/>
    <property type="gene ID" value="ENSEBUG00000001584.1"/>
</dbReference>
<dbReference type="SMART" id="SM00326">
    <property type="entry name" value="SH3"/>
    <property type="match status" value="2"/>
</dbReference>
<feature type="compositionally biased region" description="Pro residues" evidence="3">
    <location>
        <begin position="127"/>
        <end position="137"/>
    </location>
</feature>
<feature type="region of interest" description="Disordered" evidence="3">
    <location>
        <begin position="108"/>
        <end position="214"/>
    </location>
</feature>
<dbReference type="Gene3D" id="2.30.30.40">
    <property type="entry name" value="SH3 Domains"/>
    <property type="match status" value="2"/>
</dbReference>
<evidence type="ECO:0000256" key="3">
    <source>
        <dbReference type="SAM" id="MobiDB-lite"/>
    </source>
</evidence>
<evidence type="ECO:0000259" key="4">
    <source>
        <dbReference type="PROSITE" id="PS50002"/>
    </source>
</evidence>
<dbReference type="PANTHER" id="PTHR22834">
    <property type="entry name" value="NUCLEAR FUSION PROTEIN FUS2"/>
    <property type="match status" value="1"/>
</dbReference>
<dbReference type="InterPro" id="IPR051492">
    <property type="entry name" value="Dynamin-Rho_GEF"/>
</dbReference>
<keyword evidence="6" id="KW-1185">Reference proteome</keyword>
<dbReference type="InterPro" id="IPR001452">
    <property type="entry name" value="SH3_domain"/>
</dbReference>
<feature type="domain" description="SH3" evidence="4">
    <location>
        <begin position="45"/>
        <end position="108"/>
    </location>
</feature>
<dbReference type="PANTHER" id="PTHR22834:SF20">
    <property type="entry name" value="SH3 DOMAIN-CONTAINING PROTEIN"/>
    <property type="match status" value="1"/>
</dbReference>
<dbReference type="InterPro" id="IPR036028">
    <property type="entry name" value="SH3-like_dom_sf"/>
</dbReference>